<dbReference type="PRINTS" id="PR00507">
    <property type="entry name" value="N12N6MTFRASE"/>
</dbReference>
<dbReference type="InterPro" id="IPR046816">
    <property type="entry name" value="MmeI_Mtase"/>
</dbReference>
<feature type="domain" description="MmeI-like DNA-methyltransferase" evidence="3">
    <location>
        <begin position="408"/>
        <end position="476"/>
    </location>
</feature>
<dbReference type="Pfam" id="PF20473">
    <property type="entry name" value="MmeI_Mtase"/>
    <property type="match status" value="1"/>
</dbReference>
<dbReference type="Gene3D" id="3.40.50.150">
    <property type="entry name" value="Vaccinia Virus protein VP39"/>
    <property type="match status" value="1"/>
</dbReference>
<accession>A0A933LQK7</accession>
<dbReference type="SUPFAM" id="SSF53335">
    <property type="entry name" value="S-adenosyl-L-methionine-dependent methyltransferases"/>
    <property type="match status" value="1"/>
</dbReference>
<evidence type="ECO:0000259" key="3">
    <source>
        <dbReference type="Pfam" id="PF20473"/>
    </source>
</evidence>
<keyword evidence="1 4" id="KW-0489">Methyltransferase</keyword>
<dbReference type="GO" id="GO:0032259">
    <property type="term" value="P:methylation"/>
    <property type="evidence" value="ECO:0007669"/>
    <property type="project" value="UniProtKB-KW"/>
</dbReference>
<gene>
    <name evidence="4" type="ORF">HY730_07890</name>
</gene>
<reference evidence="4" key="1">
    <citation type="submission" date="2020-07" db="EMBL/GenBank/DDBJ databases">
        <title>Huge and variable diversity of episymbiotic CPR bacteria and DPANN archaea in groundwater ecosystems.</title>
        <authorList>
            <person name="He C.Y."/>
            <person name="Keren R."/>
            <person name="Whittaker M."/>
            <person name="Farag I.F."/>
            <person name="Doudna J."/>
            <person name="Cate J.H.D."/>
            <person name="Banfield J.F."/>
        </authorList>
    </citation>
    <scope>NUCLEOTIDE SEQUENCE</scope>
    <source>
        <strain evidence="4">NC_groundwater_1482_Ag_S-0.65um_47_24</strain>
    </source>
</reference>
<dbReference type="PANTHER" id="PTHR33841">
    <property type="entry name" value="DNA METHYLTRANSFERASE YEEA-RELATED"/>
    <property type="match status" value="1"/>
</dbReference>
<evidence type="ECO:0000256" key="1">
    <source>
        <dbReference type="ARBA" id="ARBA00022603"/>
    </source>
</evidence>
<name>A0A933LQK7_UNCTE</name>
<dbReference type="GO" id="GO:0008168">
    <property type="term" value="F:methyltransferase activity"/>
    <property type="evidence" value="ECO:0007669"/>
    <property type="project" value="UniProtKB-KW"/>
</dbReference>
<evidence type="ECO:0000256" key="2">
    <source>
        <dbReference type="ARBA" id="ARBA00022679"/>
    </source>
</evidence>
<proteinExistence type="predicted"/>
<protein>
    <submittedName>
        <fullName evidence="4">SAM-dependent DNA methyltransferase</fullName>
    </submittedName>
</protein>
<dbReference type="AlphaFoldDB" id="A0A933LQK7"/>
<dbReference type="InterPro" id="IPR050953">
    <property type="entry name" value="N4_N6_ade-DNA_methylase"/>
</dbReference>
<dbReference type="InterPro" id="IPR029063">
    <property type="entry name" value="SAM-dependent_MTases_sf"/>
</dbReference>
<dbReference type="Proteomes" id="UP000772181">
    <property type="component" value="Unassembled WGS sequence"/>
</dbReference>
<sequence>MDWQAQDQLIKGNTKDIRSAIQQAALDSLGSEDTFRTKVSHILNNFCQSADIRFETRENHTLASGKKPDTLFSRLIIEYKAPNVLRSFADAPQNQKAIKQTQDYIEKVSKEEKRDIKKMAGVILDGHYLIFIKRLEKGWQEDGPHAVNNYSIERFLRYLLSLDSGVALTPEQLVQDFRIEQPRAQGIIHSFYGYLTNNEDPLVARLFEQWKVFFSSAIEYKEAFSSPKLKQLKDYAHRAGVDIQQQAHAEAFFFAVHTYFALLAKFIAWQALSRYFAGKSGAPLFSRLSSLSSDELKRELNKMELGGTFRDMAHIRNLLEGDFFRWYLNAWNEPIDKSLREIINKLSYYDPTTLAVEPKVPRDLLKKLYHKLMPRDIRHNLGEYYTPDWLAQRLLNQVDIGFFKEPPDLGYLREKLLKRRFLDPACGSGTFLALIINRIREAGKQLLIPENAVLDAILNNVVGIDLNPLAVIAARTTYV</sequence>
<comment type="caution">
    <text evidence="4">The sequence shown here is derived from an EMBL/GenBank/DDBJ whole genome shotgun (WGS) entry which is preliminary data.</text>
</comment>
<feature type="non-terminal residue" evidence="4">
    <location>
        <position position="479"/>
    </location>
</feature>
<dbReference type="PANTHER" id="PTHR33841:SF4">
    <property type="entry name" value="RESTRICTION MODIFICATION SYSTEM DNA SPECIFICITY DOMAIN"/>
    <property type="match status" value="1"/>
</dbReference>
<evidence type="ECO:0000313" key="4">
    <source>
        <dbReference type="EMBL" id="MBI4596278.1"/>
    </source>
</evidence>
<organism evidence="4 5">
    <name type="scientific">Tectimicrobiota bacterium</name>
    <dbReference type="NCBI Taxonomy" id="2528274"/>
    <lineage>
        <taxon>Bacteria</taxon>
        <taxon>Pseudomonadati</taxon>
        <taxon>Nitrospinota/Tectimicrobiota group</taxon>
        <taxon>Candidatus Tectimicrobiota</taxon>
    </lineage>
</organism>
<keyword evidence="2" id="KW-0808">Transferase</keyword>
<evidence type="ECO:0000313" key="5">
    <source>
        <dbReference type="Proteomes" id="UP000772181"/>
    </source>
</evidence>
<dbReference type="EMBL" id="JACQWF010000346">
    <property type="protein sequence ID" value="MBI4596278.1"/>
    <property type="molecule type" value="Genomic_DNA"/>
</dbReference>